<evidence type="ECO:0000256" key="6">
    <source>
        <dbReference type="ARBA" id="ARBA00022842"/>
    </source>
</evidence>
<comment type="function">
    <text evidence="10">A type II topoisomerase that negatively supercoils closed circular double-stranded (ds) DNA in an ATP-dependent manner to modulate DNA topology and maintain chromosomes in an underwound state. Negative supercoiling favors strand separation, and DNA replication, transcription, recombination and repair, all of which involve strand separation. Also able to catalyze the interconversion of other topological isomers of dsDNA rings, including catenanes and knotted rings. Type II topoisomerases break and join 2 DNA strands simultaneously in an ATP-dependent manner.</text>
</comment>
<dbReference type="InterPro" id="IPR013760">
    <property type="entry name" value="Topo_IIA-like_dom_sf"/>
</dbReference>
<dbReference type="Gene3D" id="3.30.565.10">
    <property type="entry name" value="Histidine kinase-like ATPase, C-terminal domain"/>
    <property type="match status" value="1"/>
</dbReference>
<dbReference type="NCBIfam" id="TIGR01059">
    <property type="entry name" value="gyrB"/>
    <property type="match status" value="1"/>
</dbReference>
<evidence type="ECO:0000256" key="3">
    <source>
        <dbReference type="ARBA" id="ARBA00022723"/>
    </source>
</evidence>
<dbReference type="NCBIfam" id="NF011501">
    <property type="entry name" value="PRK14939.1"/>
    <property type="match status" value="1"/>
</dbReference>
<dbReference type="RefSeq" id="WP_268639610.1">
    <property type="nucleotide sequence ID" value="NZ_JAMDLZ010000051.1"/>
</dbReference>
<comment type="cofactor">
    <cofactor evidence="10">
        <name>Mg(2+)</name>
        <dbReference type="ChEBI" id="CHEBI:18420"/>
    </cofactor>
    <cofactor evidence="10">
        <name>Mn(2+)</name>
        <dbReference type="ChEBI" id="CHEBI:29035"/>
    </cofactor>
    <cofactor evidence="10">
        <name>Ca(2+)</name>
        <dbReference type="ChEBI" id="CHEBI:29108"/>
    </cofactor>
    <text evidence="10">Binds two Mg(2+) per subunit. The magnesium ions form salt bridges with both the protein and the DNA. Can also accept other divalent metal cations, such as Mn(2+) or Ca(2+).</text>
</comment>
<comment type="catalytic activity">
    <reaction evidence="1 10">
        <text>ATP-dependent breakage, passage and rejoining of double-stranded DNA.</text>
        <dbReference type="EC" id="5.6.2.2"/>
    </reaction>
</comment>
<dbReference type="HAMAP" id="MF_01898">
    <property type="entry name" value="GyrB"/>
    <property type="match status" value="1"/>
</dbReference>
<comment type="subunit">
    <text evidence="10">Heterotetramer, composed of two GyrA and two GyrB chains. In the heterotetramer, GyrA contains the active site tyrosine that forms a transient covalent intermediate with DNA, while GyrB binds cofactors and catalyzes ATP hydrolysis.</text>
</comment>
<dbReference type="EMBL" id="JAMDLZ010000051">
    <property type="protein sequence ID" value="MCY9549705.1"/>
    <property type="molecule type" value="Genomic_DNA"/>
</dbReference>
<feature type="domain" description="Toprim" evidence="11">
    <location>
        <begin position="429"/>
        <end position="543"/>
    </location>
</feature>
<dbReference type="SUPFAM" id="SSF56719">
    <property type="entry name" value="Type II DNA topoisomerase"/>
    <property type="match status" value="1"/>
</dbReference>
<keyword evidence="3 10" id="KW-0479">Metal-binding</keyword>
<dbReference type="InterPro" id="IPR013506">
    <property type="entry name" value="Topo_IIA_bsu_dom2"/>
</dbReference>
<keyword evidence="6 10" id="KW-0460">Magnesium</keyword>
<organism evidence="12 13">
    <name type="scientific">Lysinibacillus xylanilyticus</name>
    <dbReference type="NCBI Taxonomy" id="582475"/>
    <lineage>
        <taxon>Bacteria</taxon>
        <taxon>Bacillati</taxon>
        <taxon>Bacillota</taxon>
        <taxon>Bacilli</taxon>
        <taxon>Bacillales</taxon>
        <taxon>Bacillaceae</taxon>
        <taxon>Lysinibacillus</taxon>
    </lineage>
</organism>
<reference evidence="12 13" key="1">
    <citation type="submission" date="2022-05" db="EMBL/GenBank/DDBJ databases">
        <title>Genome Sequencing of Bee-Associated Microbes.</title>
        <authorList>
            <person name="Dunlap C."/>
        </authorList>
    </citation>
    <scope>NUCLEOTIDE SEQUENCE [LARGE SCALE GENOMIC DNA]</scope>
    <source>
        <strain evidence="12 13">NRRL BD-083</strain>
    </source>
</reference>
<dbReference type="GO" id="GO:0003918">
    <property type="term" value="F:DNA topoisomerase type II (double strand cut, ATP-hydrolyzing) activity"/>
    <property type="evidence" value="ECO:0007669"/>
    <property type="project" value="UniProtKB-EC"/>
</dbReference>
<feature type="site" description="Interaction with DNA" evidence="10">
    <location>
        <position position="460"/>
    </location>
</feature>
<dbReference type="InterPro" id="IPR000565">
    <property type="entry name" value="Topo_IIA_B"/>
</dbReference>
<evidence type="ECO:0000256" key="8">
    <source>
        <dbReference type="ARBA" id="ARBA00023125"/>
    </source>
</evidence>
<dbReference type="PANTHER" id="PTHR45866:SF1">
    <property type="entry name" value="DNA GYRASE SUBUNIT B, MITOCHONDRIAL"/>
    <property type="match status" value="1"/>
</dbReference>
<dbReference type="PANTHER" id="PTHR45866">
    <property type="entry name" value="DNA GYRASE/TOPOISOMERASE SUBUNIT B"/>
    <property type="match status" value="1"/>
</dbReference>
<keyword evidence="10" id="KW-0963">Cytoplasm</keyword>
<keyword evidence="8" id="KW-0238">DNA-binding</keyword>
<dbReference type="PRINTS" id="PR01159">
    <property type="entry name" value="DNAGYRASEB"/>
</dbReference>
<dbReference type="PROSITE" id="PS00177">
    <property type="entry name" value="TOPOISOMERASE_II"/>
    <property type="match status" value="1"/>
</dbReference>
<proteinExistence type="inferred from homology"/>
<dbReference type="Proteomes" id="UP001527052">
    <property type="component" value="Unassembled WGS sequence"/>
</dbReference>
<keyword evidence="5 10" id="KW-0067">ATP-binding</keyword>
<dbReference type="InterPro" id="IPR011557">
    <property type="entry name" value="GyrB"/>
</dbReference>
<evidence type="ECO:0000256" key="1">
    <source>
        <dbReference type="ARBA" id="ARBA00000185"/>
    </source>
</evidence>
<dbReference type="InterPro" id="IPR003594">
    <property type="entry name" value="HATPase_dom"/>
</dbReference>
<dbReference type="InterPro" id="IPR013759">
    <property type="entry name" value="Topo_IIA_B_C"/>
</dbReference>
<dbReference type="CDD" id="cd00822">
    <property type="entry name" value="TopoII_Trans_DNA_gyrase"/>
    <property type="match status" value="1"/>
</dbReference>
<dbReference type="Pfam" id="PF00986">
    <property type="entry name" value="DNA_gyraseB_C"/>
    <property type="match status" value="1"/>
</dbReference>
<dbReference type="NCBIfam" id="NF004189">
    <property type="entry name" value="PRK05644.1"/>
    <property type="match status" value="1"/>
</dbReference>
<dbReference type="InterPro" id="IPR020568">
    <property type="entry name" value="Ribosomal_Su5_D2-typ_SF"/>
</dbReference>
<evidence type="ECO:0000256" key="9">
    <source>
        <dbReference type="ARBA" id="ARBA00023235"/>
    </source>
</evidence>
<evidence type="ECO:0000256" key="4">
    <source>
        <dbReference type="ARBA" id="ARBA00022741"/>
    </source>
</evidence>
<dbReference type="InterPro" id="IPR002288">
    <property type="entry name" value="DNA_gyrase_B_C"/>
</dbReference>
<dbReference type="InterPro" id="IPR018522">
    <property type="entry name" value="TopoIIA_CS"/>
</dbReference>
<feature type="binding site" evidence="10">
    <location>
        <position position="435"/>
    </location>
    <ligand>
        <name>Mg(2+)</name>
        <dbReference type="ChEBI" id="CHEBI:18420"/>
        <label>1</label>
        <note>catalytic</note>
    </ligand>
</feature>
<feature type="binding site" evidence="10">
    <location>
        <position position="508"/>
    </location>
    <ligand>
        <name>Mg(2+)</name>
        <dbReference type="ChEBI" id="CHEBI:18420"/>
        <label>1</label>
        <note>catalytic</note>
    </ligand>
</feature>
<dbReference type="InterPro" id="IPR006171">
    <property type="entry name" value="TOPRIM_dom"/>
</dbReference>
<dbReference type="Pfam" id="PF02518">
    <property type="entry name" value="HATPase_c"/>
    <property type="match status" value="1"/>
</dbReference>
<sequence length="644" mass="71857">MKAVAIENEGLQNQAYEADQIQVLEGLEAVRKRPGMYIGSTSSKGLHHLVWEIVDNSIDEALAGFCTDINVTIEKDNWIRVEDNGRGIPVSIQEKMGKPAVEVIMTVLHAGGKFGGGGYKVSGGLHGVGASVVNALSVETIVQVHREGHIHEIKFERGKTVQNLKIIGDSDHNGTTTRFKADPEIFKETTVYEYDILAHRIRELAYLNRGIRITIADEREGEERSTTYHYEGGIRSYVEHLNQSKEPIHDPIDVLGEKDGISVEIAMQYNAGFSSNIFSFANNINTYEGGTHESGFKTALTRVINDYARKNGLLKESDANLTGEDVREGLTAIVSVKHPDPQFEGQTKTKLGNSEVSQITNSLFSDGFERFMLENPTVARKVVEKGLMAARARVAAKKAREFTRRKNALEVSSLPGKLADCSSTNPAECEIYIVEGDSAGGSAKSGRDRHFQAILPLRGKILNVEKARLDKILSNAEIRAMITAFGTGIGEEFTLEKARYHKIVIMTDADVDGAHIRTLLLTFFFRFLRPLVEAGYIYIAQPPLYQVKQGKHVEYCYDEETLKGILERLPKMPKPNVQRYKGLGEMNAEQLWETTMDPEHRTLLQVELDDAIKANQAFERLMGDEVEPRRQFIEENAVYANLDI</sequence>
<dbReference type="SMART" id="SM00433">
    <property type="entry name" value="TOP2c"/>
    <property type="match status" value="1"/>
</dbReference>
<evidence type="ECO:0000256" key="2">
    <source>
        <dbReference type="ARBA" id="ARBA00010708"/>
    </source>
</evidence>
<protein>
    <recommendedName>
        <fullName evidence="10">DNA gyrase subunit B</fullName>
        <ecNumber evidence="10">5.6.2.2</ecNumber>
    </recommendedName>
</protein>
<evidence type="ECO:0000256" key="7">
    <source>
        <dbReference type="ARBA" id="ARBA00023029"/>
    </source>
</evidence>
<dbReference type="SMART" id="SM00387">
    <property type="entry name" value="HATPase_c"/>
    <property type="match status" value="1"/>
</dbReference>
<name>A0ABT4EVK1_9BACI</name>
<feature type="binding site" evidence="10">
    <location>
        <position position="508"/>
    </location>
    <ligand>
        <name>Mg(2+)</name>
        <dbReference type="ChEBI" id="CHEBI:18420"/>
        <label>2</label>
    </ligand>
</feature>
<evidence type="ECO:0000256" key="10">
    <source>
        <dbReference type="HAMAP-Rule" id="MF_01898"/>
    </source>
</evidence>
<comment type="similarity">
    <text evidence="2 10">Belongs to the type II topoisomerase GyrB family.</text>
</comment>
<dbReference type="SUPFAM" id="SSF54211">
    <property type="entry name" value="Ribosomal protein S5 domain 2-like"/>
    <property type="match status" value="1"/>
</dbReference>
<dbReference type="EC" id="5.6.2.2" evidence="10"/>
<feature type="binding site" evidence="10">
    <location>
        <position position="510"/>
    </location>
    <ligand>
        <name>Mg(2+)</name>
        <dbReference type="ChEBI" id="CHEBI:18420"/>
        <label>2</label>
    </ligand>
</feature>
<feature type="site" description="Interaction with DNA" evidence="10">
    <location>
        <position position="463"/>
    </location>
</feature>
<dbReference type="InterPro" id="IPR036890">
    <property type="entry name" value="HATPase_C_sf"/>
</dbReference>
<comment type="caution">
    <text evidence="12">The sequence shown here is derived from an EMBL/GenBank/DDBJ whole genome shotgun (WGS) entry which is preliminary data.</text>
</comment>
<dbReference type="InterPro" id="IPR014721">
    <property type="entry name" value="Ribsml_uS5_D2-typ_fold_subgr"/>
</dbReference>
<dbReference type="Pfam" id="PF00204">
    <property type="entry name" value="DNA_gyraseB"/>
    <property type="match status" value="1"/>
</dbReference>
<gene>
    <name evidence="10 12" type="primary">gyrB</name>
    <name evidence="12" type="ORF">M5W82_22780</name>
</gene>
<keyword evidence="9 10" id="KW-0413">Isomerase</keyword>
<dbReference type="Gene3D" id="3.40.50.670">
    <property type="match status" value="1"/>
</dbReference>
<dbReference type="Pfam" id="PF01751">
    <property type="entry name" value="Toprim"/>
    <property type="match status" value="1"/>
</dbReference>
<keyword evidence="13" id="KW-1185">Reference proteome</keyword>
<dbReference type="SUPFAM" id="SSF55874">
    <property type="entry name" value="ATPase domain of HSP90 chaperone/DNA topoisomerase II/histidine kinase"/>
    <property type="match status" value="1"/>
</dbReference>
<dbReference type="PROSITE" id="PS50880">
    <property type="entry name" value="TOPRIM"/>
    <property type="match status" value="1"/>
</dbReference>
<keyword evidence="4 10" id="KW-0547">Nucleotide-binding</keyword>
<accession>A0ABT4EVK1</accession>
<evidence type="ECO:0000313" key="13">
    <source>
        <dbReference type="Proteomes" id="UP001527052"/>
    </source>
</evidence>
<dbReference type="CDD" id="cd16928">
    <property type="entry name" value="HATPase_GyrB-like"/>
    <property type="match status" value="1"/>
</dbReference>
<comment type="miscellaneous">
    <text evidence="10">Few gyrases are as efficient as E.coli at forming negative supercoils. Not all organisms have 2 type II topoisomerases; in organisms with a single type II topoisomerase this enzyme also has to decatenate newly replicated chromosomes.</text>
</comment>
<dbReference type="InterPro" id="IPR001241">
    <property type="entry name" value="Topo_IIA"/>
</dbReference>
<evidence type="ECO:0000256" key="5">
    <source>
        <dbReference type="ARBA" id="ARBA00022840"/>
    </source>
</evidence>
<evidence type="ECO:0000259" key="11">
    <source>
        <dbReference type="PROSITE" id="PS50880"/>
    </source>
</evidence>
<dbReference type="PRINTS" id="PR00418">
    <property type="entry name" value="TPI2FAMILY"/>
</dbReference>
<evidence type="ECO:0000313" key="12">
    <source>
        <dbReference type="EMBL" id="MCY9549705.1"/>
    </source>
</evidence>
<keyword evidence="7 10" id="KW-0799">Topoisomerase</keyword>
<comment type="subcellular location">
    <subcellularLocation>
        <location evidence="10">Cytoplasm</location>
    </subcellularLocation>
</comment>
<dbReference type="Gene3D" id="3.30.230.10">
    <property type="match status" value="1"/>
</dbReference>